<evidence type="ECO:0000259" key="7">
    <source>
        <dbReference type="Pfam" id="PF08281"/>
    </source>
</evidence>
<evidence type="ECO:0000256" key="3">
    <source>
        <dbReference type="ARBA" id="ARBA00023082"/>
    </source>
</evidence>
<dbReference type="PANTHER" id="PTHR43133">
    <property type="entry name" value="RNA POLYMERASE ECF-TYPE SIGMA FACTO"/>
    <property type="match status" value="1"/>
</dbReference>
<organism evidence="8 9">
    <name type="scientific">Mycolicibacterium peregrinum</name>
    <name type="common">Mycobacterium peregrinum</name>
    <dbReference type="NCBI Taxonomy" id="43304"/>
    <lineage>
        <taxon>Bacteria</taxon>
        <taxon>Bacillati</taxon>
        <taxon>Actinomycetota</taxon>
        <taxon>Actinomycetes</taxon>
        <taxon>Mycobacteriales</taxon>
        <taxon>Mycobacteriaceae</taxon>
        <taxon>Mycolicibacterium</taxon>
    </lineage>
</organism>
<dbReference type="InterPro" id="IPR039425">
    <property type="entry name" value="RNA_pol_sigma-70-like"/>
</dbReference>
<keyword evidence="5" id="KW-0804">Transcription</keyword>
<comment type="caution">
    <text evidence="8">The sequence shown here is derived from an EMBL/GenBank/DDBJ whole genome shotgun (WGS) entry which is preliminary data.</text>
</comment>
<dbReference type="GO" id="GO:0003677">
    <property type="term" value="F:DNA binding"/>
    <property type="evidence" value="ECO:0007669"/>
    <property type="project" value="UniProtKB-KW"/>
</dbReference>
<dbReference type="Gene3D" id="1.10.1740.10">
    <property type="match status" value="1"/>
</dbReference>
<dbReference type="GO" id="GO:0016987">
    <property type="term" value="F:sigma factor activity"/>
    <property type="evidence" value="ECO:0007669"/>
    <property type="project" value="UniProtKB-KW"/>
</dbReference>
<dbReference type="CDD" id="cd06171">
    <property type="entry name" value="Sigma70_r4"/>
    <property type="match status" value="1"/>
</dbReference>
<dbReference type="OrthoDB" id="9803470at2"/>
<dbReference type="AlphaFoldDB" id="A0A246C3D6"/>
<gene>
    <name evidence="8" type="ORF">EJD98_17840</name>
</gene>
<dbReference type="EMBL" id="RWKA01000009">
    <property type="protein sequence ID" value="TGB41032.1"/>
    <property type="molecule type" value="Genomic_DNA"/>
</dbReference>
<feature type="domain" description="RNA polymerase sigma-70 region 2" evidence="6">
    <location>
        <begin position="36"/>
        <end position="98"/>
    </location>
</feature>
<evidence type="ECO:0000256" key="4">
    <source>
        <dbReference type="ARBA" id="ARBA00023125"/>
    </source>
</evidence>
<comment type="similarity">
    <text evidence="1">Belongs to the sigma-70 factor family. ECF subfamily.</text>
</comment>
<dbReference type="InterPro" id="IPR007627">
    <property type="entry name" value="RNA_pol_sigma70_r2"/>
</dbReference>
<evidence type="ECO:0000313" key="9">
    <source>
        <dbReference type="Proteomes" id="UP000297792"/>
    </source>
</evidence>
<reference evidence="8 9" key="1">
    <citation type="submission" date="2018-12" db="EMBL/GenBank/DDBJ databases">
        <title>Draft genome sequences of Mycolicibacterium peregrinum isolated from a pig with lymphadenitis and from soil on the same Japanese pig farm.</title>
        <authorList>
            <person name="Komatsu T."/>
            <person name="Ohya K."/>
            <person name="Sawai K."/>
            <person name="Odoi J.O."/>
            <person name="Otsu K."/>
            <person name="Ota A."/>
            <person name="Ito T."/>
            <person name="Kawai M."/>
            <person name="Maruyama F."/>
        </authorList>
    </citation>
    <scope>NUCLEOTIDE SEQUENCE [LARGE SCALE GENOMIC DNA]</scope>
    <source>
        <strain evidence="8 9">138</strain>
    </source>
</reference>
<protein>
    <submittedName>
        <fullName evidence="8">Sigma-70 family RNA polymerase sigma factor</fullName>
    </submittedName>
</protein>
<keyword evidence="3" id="KW-0731">Sigma factor</keyword>
<evidence type="ECO:0000256" key="2">
    <source>
        <dbReference type="ARBA" id="ARBA00023015"/>
    </source>
</evidence>
<dbReference type="InterPro" id="IPR013325">
    <property type="entry name" value="RNA_pol_sigma_r2"/>
</dbReference>
<name>A0A246C3D6_MYCPR</name>
<evidence type="ECO:0000256" key="1">
    <source>
        <dbReference type="ARBA" id="ARBA00010641"/>
    </source>
</evidence>
<feature type="domain" description="RNA polymerase sigma factor 70 region 4 type 2" evidence="7">
    <location>
        <begin position="137"/>
        <end position="189"/>
    </location>
</feature>
<evidence type="ECO:0000259" key="6">
    <source>
        <dbReference type="Pfam" id="PF04542"/>
    </source>
</evidence>
<keyword evidence="9" id="KW-1185">Reference proteome</keyword>
<dbReference type="Pfam" id="PF08281">
    <property type="entry name" value="Sigma70_r4_2"/>
    <property type="match status" value="1"/>
</dbReference>
<evidence type="ECO:0000313" key="8">
    <source>
        <dbReference type="EMBL" id="TGB41032.1"/>
    </source>
</evidence>
<evidence type="ECO:0000256" key="5">
    <source>
        <dbReference type="ARBA" id="ARBA00023163"/>
    </source>
</evidence>
<proteinExistence type="inferred from homology"/>
<dbReference type="NCBIfam" id="TIGR02937">
    <property type="entry name" value="sigma70-ECF"/>
    <property type="match status" value="1"/>
</dbReference>
<dbReference type="SUPFAM" id="SSF88659">
    <property type="entry name" value="Sigma3 and sigma4 domains of RNA polymerase sigma factors"/>
    <property type="match status" value="1"/>
</dbReference>
<keyword evidence="2" id="KW-0805">Transcription regulation</keyword>
<dbReference type="GO" id="GO:0006352">
    <property type="term" value="P:DNA-templated transcription initiation"/>
    <property type="evidence" value="ECO:0007669"/>
    <property type="project" value="InterPro"/>
</dbReference>
<dbReference type="InterPro" id="IPR013249">
    <property type="entry name" value="RNA_pol_sigma70_r4_t2"/>
</dbReference>
<dbReference type="SUPFAM" id="SSF88946">
    <property type="entry name" value="Sigma2 domain of RNA polymerase sigma factors"/>
    <property type="match status" value="1"/>
</dbReference>
<dbReference type="Pfam" id="PF04542">
    <property type="entry name" value="Sigma70_r2"/>
    <property type="match status" value="1"/>
</dbReference>
<sequence>MSSGTSGGMPVSTSMQADVDACRAERFERDALPLVDQLYAAARRYTRNSADAEDLVQETMLKAYSSFHTYQDGSNIRAWMFRILSNTWINTYRTAQRRPQEVFPEMLSDAQLAEAAQRSPLGVASAELAALESMGDEEVRDAMRALPELQSIVVYYADVAGFRYKEIAEIMQIPVGTVMSRLHRGRRNLRELLTDVGVARRYRSGTRLPCSAA</sequence>
<dbReference type="Gene3D" id="1.10.10.10">
    <property type="entry name" value="Winged helix-like DNA-binding domain superfamily/Winged helix DNA-binding domain"/>
    <property type="match status" value="1"/>
</dbReference>
<dbReference type="InterPro" id="IPR036388">
    <property type="entry name" value="WH-like_DNA-bd_sf"/>
</dbReference>
<accession>A0A246C3D6</accession>
<keyword evidence="4" id="KW-0238">DNA-binding</keyword>
<dbReference type="Proteomes" id="UP000297792">
    <property type="component" value="Unassembled WGS sequence"/>
</dbReference>
<dbReference type="PANTHER" id="PTHR43133:SF59">
    <property type="entry name" value="ECF RNA POLYMERASE SIGMA FACTOR SIGR"/>
    <property type="match status" value="1"/>
</dbReference>
<dbReference type="InterPro" id="IPR013324">
    <property type="entry name" value="RNA_pol_sigma_r3/r4-like"/>
</dbReference>
<dbReference type="InterPro" id="IPR014284">
    <property type="entry name" value="RNA_pol_sigma-70_dom"/>
</dbReference>